<name>A0ABT3G5D2_9BACT</name>
<feature type="transmembrane region" description="Helical" evidence="2">
    <location>
        <begin position="53"/>
        <end position="71"/>
    </location>
</feature>
<feature type="region of interest" description="Disordered" evidence="1">
    <location>
        <begin position="1"/>
        <end position="50"/>
    </location>
</feature>
<evidence type="ECO:0000256" key="1">
    <source>
        <dbReference type="SAM" id="MobiDB-lite"/>
    </source>
</evidence>
<keyword evidence="2" id="KW-1133">Transmembrane helix</keyword>
<gene>
    <name evidence="3" type="ORF">OJ996_12675</name>
</gene>
<feature type="transmembrane region" description="Helical" evidence="2">
    <location>
        <begin position="122"/>
        <end position="142"/>
    </location>
</feature>
<keyword evidence="2" id="KW-0472">Membrane</keyword>
<sequence>MSEPRHSRGTPEGQELRRPVILPISPEDRPKIPDGPPQPPAPSPDDIPRPEPLFTTLSYVLGLLPMGWALWQSWAEAKVPGNDFATLTIPAFLFLGLIGAIAFGMGFAIAGHCRGERRARHALWIVPLTAVTAPVLAMIAAII</sequence>
<comment type="caution">
    <text evidence="3">The sequence shown here is derived from an EMBL/GenBank/DDBJ whole genome shotgun (WGS) entry which is preliminary data.</text>
</comment>
<evidence type="ECO:0008006" key="5">
    <source>
        <dbReference type="Google" id="ProtNLM"/>
    </source>
</evidence>
<evidence type="ECO:0000256" key="2">
    <source>
        <dbReference type="SAM" id="Phobius"/>
    </source>
</evidence>
<feature type="compositionally biased region" description="Pro residues" evidence="1">
    <location>
        <begin position="33"/>
        <end position="45"/>
    </location>
</feature>
<dbReference type="EMBL" id="JAPDDR010000006">
    <property type="protein sequence ID" value="MCW1914435.1"/>
    <property type="molecule type" value="Genomic_DNA"/>
</dbReference>
<accession>A0ABT3G5D2</accession>
<keyword evidence="4" id="KW-1185">Reference proteome</keyword>
<reference evidence="3" key="1">
    <citation type="submission" date="2022-10" db="EMBL/GenBank/DDBJ databases">
        <title>Luteolibacter sp. GHJ8, whole genome shotgun sequencing project.</title>
        <authorList>
            <person name="Zhao G."/>
            <person name="Shen L."/>
        </authorList>
    </citation>
    <scope>NUCLEOTIDE SEQUENCE</scope>
    <source>
        <strain evidence="3">GHJ8</strain>
    </source>
</reference>
<feature type="transmembrane region" description="Helical" evidence="2">
    <location>
        <begin position="91"/>
        <end position="110"/>
    </location>
</feature>
<organism evidence="3 4">
    <name type="scientific">Luteolibacter rhizosphaerae</name>
    <dbReference type="NCBI Taxonomy" id="2989719"/>
    <lineage>
        <taxon>Bacteria</taxon>
        <taxon>Pseudomonadati</taxon>
        <taxon>Verrucomicrobiota</taxon>
        <taxon>Verrucomicrobiia</taxon>
        <taxon>Verrucomicrobiales</taxon>
        <taxon>Verrucomicrobiaceae</taxon>
        <taxon>Luteolibacter</taxon>
    </lineage>
</organism>
<keyword evidence="2" id="KW-0812">Transmembrane</keyword>
<dbReference type="Proteomes" id="UP001165653">
    <property type="component" value="Unassembled WGS sequence"/>
</dbReference>
<protein>
    <recommendedName>
        <fullName evidence="5">Integral membrane protein</fullName>
    </recommendedName>
</protein>
<evidence type="ECO:0000313" key="3">
    <source>
        <dbReference type="EMBL" id="MCW1914435.1"/>
    </source>
</evidence>
<dbReference type="RefSeq" id="WP_264513963.1">
    <property type="nucleotide sequence ID" value="NZ_JAPDDR010000006.1"/>
</dbReference>
<evidence type="ECO:0000313" key="4">
    <source>
        <dbReference type="Proteomes" id="UP001165653"/>
    </source>
</evidence>
<proteinExistence type="predicted"/>